<organism evidence="2">
    <name type="scientific">Jonesiaceae bacterium BS-20</name>
    <dbReference type="NCBI Taxonomy" id="3120821"/>
    <lineage>
        <taxon>Bacteria</taxon>
        <taxon>Bacillati</taxon>
        <taxon>Actinomycetota</taxon>
        <taxon>Actinomycetes</taxon>
        <taxon>Micrococcales</taxon>
        <taxon>Jonesiaceae</taxon>
    </lineage>
</organism>
<dbReference type="InterPro" id="IPR036390">
    <property type="entry name" value="WH_DNA-bd_sf"/>
</dbReference>
<dbReference type="SUPFAM" id="SSF46785">
    <property type="entry name" value="Winged helix' DNA-binding domain"/>
    <property type="match status" value="1"/>
</dbReference>
<dbReference type="PANTHER" id="PTHR33169">
    <property type="entry name" value="PADR-FAMILY TRANSCRIPTIONAL REGULATOR"/>
    <property type="match status" value="1"/>
</dbReference>
<dbReference type="Pfam" id="PF03551">
    <property type="entry name" value="PadR"/>
    <property type="match status" value="1"/>
</dbReference>
<gene>
    <name evidence="2" type="ORF">V5R04_10180</name>
</gene>
<reference evidence="2" key="1">
    <citation type="submission" date="2024-02" db="EMBL/GenBank/DDBJ databases">
        <title>Tomenella chthoni gen. nov. sp. nov., a member of the family Jonesiaceae isolated from bat guano.</title>
        <authorList>
            <person name="Miller S.L."/>
            <person name="King J."/>
            <person name="Sankaranarayanan K."/>
            <person name="Lawson P.A."/>
        </authorList>
    </citation>
    <scope>NUCLEOTIDE SEQUENCE</scope>
    <source>
        <strain evidence="2">BS-20</strain>
    </source>
</reference>
<evidence type="ECO:0000259" key="1">
    <source>
        <dbReference type="Pfam" id="PF03551"/>
    </source>
</evidence>
<accession>A0AAU7DTI0</accession>
<protein>
    <submittedName>
        <fullName evidence="2">PadR family transcriptional regulator</fullName>
    </submittedName>
</protein>
<dbReference type="InterPro" id="IPR005149">
    <property type="entry name" value="Tscrpt_reg_PadR_N"/>
</dbReference>
<name>A0AAU7DTI0_9MICO</name>
<feature type="domain" description="Transcription regulator PadR N-terminal" evidence="1">
    <location>
        <begin position="22"/>
        <end position="93"/>
    </location>
</feature>
<dbReference type="EMBL" id="CP146203">
    <property type="protein sequence ID" value="XBH20601.1"/>
    <property type="molecule type" value="Genomic_DNA"/>
</dbReference>
<dbReference type="InterPro" id="IPR036388">
    <property type="entry name" value="WH-like_DNA-bd_sf"/>
</dbReference>
<evidence type="ECO:0000313" key="2">
    <source>
        <dbReference type="EMBL" id="XBH20601.1"/>
    </source>
</evidence>
<sequence length="121" mass="13328">MSSKLPGRRDPQLLKGVLPMLILAVLSRKESYGYELVVQLEQEGLTDIATGTVYPVLTRLEREGLLTFRLIASASGPARKYYSPTKEGLAHLSEAISAWSTLDLVVRTITTALPEDSRKGR</sequence>
<dbReference type="AlphaFoldDB" id="A0AAU7DTI0"/>
<dbReference type="PANTHER" id="PTHR33169:SF14">
    <property type="entry name" value="TRANSCRIPTIONAL REGULATOR RV3488"/>
    <property type="match status" value="1"/>
</dbReference>
<dbReference type="InterPro" id="IPR052509">
    <property type="entry name" value="Metal_resp_DNA-bind_regulator"/>
</dbReference>
<proteinExistence type="predicted"/>
<dbReference type="Gene3D" id="1.10.10.10">
    <property type="entry name" value="Winged helix-like DNA-binding domain superfamily/Winged helix DNA-binding domain"/>
    <property type="match status" value="1"/>
</dbReference>